<gene>
    <name evidence="2" type="ORF">MUK42_29936</name>
</gene>
<dbReference type="Proteomes" id="UP001055439">
    <property type="component" value="Chromosome 6"/>
</dbReference>
<organism evidence="2 3">
    <name type="scientific">Musa troglodytarum</name>
    <name type="common">fe'i banana</name>
    <dbReference type="NCBI Taxonomy" id="320322"/>
    <lineage>
        <taxon>Eukaryota</taxon>
        <taxon>Viridiplantae</taxon>
        <taxon>Streptophyta</taxon>
        <taxon>Embryophyta</taxon>
        <taxon>Tracheophyta</taxon>
        <taxon>Spermatophyta</taxon>
        <taxon>Magnoliopsida</taxon>
        <taxon>Liliopsida</taxon>
        <taxon>Zingiberales</taxon>
        <taxon>Musaceae</taxon>
        <taxon>Musa</taxon>
    </lineage>
</organism>
<evidence type="ECO:0000313" key="3">
    <source>
        <dbReference type="Proteomes" id="UP001055439"/>
    </source>
</evidence>
<evidence type="ECO:0000313" key="2">
    <source>
        <dbReference type="EMBL" id="URE11515.1"/>
    </source>
</evidence>
<dbReference type="AlphaFoldDB" id="A0A9E7GBA0"/>
<evidence type="ECO:0000256" key="1">
    <source>
        <dbReference type="SAM" id="MobiDB-lite"/>
    </source>
</evidence>
<dbReference type="EMBL" id="CP097508">
    <property type="protein sequence ID" value="URE11515.1"/>
    <property type="molecule type" value="Genomic_DNA"/>
</dbReference>
<reference evidence="2" key="1">
    <citation type="submission" date="2022-05" db="EMBL/GenBank/DDBJ databases">
        <title>The Musa troglodytarum L. genome provides insights into the mechanism of non-climacteric behaviour and enrichment of carotenoids.</title>
        <authorList>
            <person name="Wang J."/>
        </authorList>
    </citation>
    <scope>NUCLEOTIDE SEQUENCE</scope>
    <source>
        <tissue evidence="2">Leaf</tissue>
    </source>
</reference>
<sequence>MDYSSWATPHVTGRIRLRATSGGGLDGLVGNRRLHQTITGGKQPTLLPIQTGTISQRTTKFLGVLPGNRHKEEEDHGPVASALGIVSSLSLSLSRVITRPTSPRQVDRGLTGVFDGLTLKKNTQGFIVWSSCEPPVAGEEPSVPDRESPQHHAATVES</sequence>
<proteinExistence type="predicted"/>
<accession>A0A9E7GBA0</accession>
<feature type="region of interest" description="Disordered" evidence="1">
    <location>
        <begin position="134"/>
        <end position="158"/>
    </location>
</feature>
<name>A0A9E7GBA0_9LILI</name>
<keyword evidence="3" id="KW-1185">Reference proteome</keyword>
<protein>
    <submittedName>
        <fullName evidence="2">Uncharacterized protein</fullName>
    </submittedName>
</protein>